<dbReference type="InterPro" id="IPR009045">
    <property type="entry name" value="Zn_M74/Hedgehog-like"/>
</dbReference>
<dbReference type="RefSeq" id="WP_269561202.1">
    <property type="nucleotide sequence ID" value="NZ_CP114767.1"/>
</dbReference>
<dbReference type="Pfam" id="PF13539">
    <property type="entry name" value="Peptidase_M15_4"/>
    <property type="match status" value="1"/>
</dbReference>
<accession>A0ABY7LRX1</accession>
<evidence type="ECO:0000313" key="2">
    <source>
        <dbReference type="EMBL" id="WBA43158.1"/>
    </source>
</evidence>
<feature type="domain" description="Peptidase M15C" evidence="1">
    <location>
        <begin position="67"/>
        <end position="142"/>
    </location>
</feature>
<dbReference type="InterPro" id="IPR039561">
    <property type="entry name" value="Peptidase_M15C"/>
</dbReference>
<dbReference type="EMBL" id="CP114767">
    <property type="protein sequence ID" value="WBA43158.1"/>
    <property type="molecule type" value="Genomic_DNA"/>
</dbReference>
<keyword evidence="3" id="KW-1185">Reference proteome</keyword>
<dbReference type="Proteomes" id="UP001211005">
    <property type="component" value="Chromosome"/>
</dbReference>
<sequence length="169" mass="19093">MPDKISLERISKLHPKLRAEALLILTEIEGALKGNARFRVVSTLRTFAEQTTLYNQGRTTKGDIVTNAKAGSSFHNYALALDFALIVDKDGNGTYESTSWDTVKDFDRDAKADWMEIIAIFKRYGWKWGGDFKSIVDKPHVEKTFGYSVKQLYELHKAGKVDAKGYVLI</sequence>
<dbReference type="SUPFAM" id="SSF55166">
    <property type="entry name" value="Hedgehog/DD-peptidase"/>
    <property type="match status" value="1"/>
</dbReference>
<gene>
    <name evidence="2" type="ORF">O3303_06235</name>
</gene>
<evidence type="ECO:0000259" key="1">
    <source>
        <dbReference type="Pfam" id="PF13539"/>
    </source>
</evidence>
<organism evidence="2 3">
    <name type="scientific">Hymenobacter canadensis</name>
    <dbReference type="NCBI Taxonomy" id="2999067"/>
    <lineage>
        <taxon>Bacteria</taxon>
        <taxon>Pseudomonadati</taxon>
        <taxon>Bacteroidota</taxon>
        <taxon>Cytophagia</taxon>
        <taxon>Cytophagales</taxon>
        <taxon>Hymenobacteraceae</taxon>
        <taxon>Hymenobacter</taxon>
    </lineage>
</organism>
<protein>
    <submittedName>
        <fullName evidence="2">M15 family metallopeptidase</fullName>
    </submittedName>
</protein>
<dbReference type="Gene3D" id="3.30.1380.10">
    <property type="match status" value="1"/>
</dbReference>
<reference evidence="2 3" key="1">
    <citation type="submission" date="2022-12" db="EMBL/GenBank/DDBJ databases">
        <title>Hymenobacter canadensis sp. nov. isolated from lake water of the Cambridge Bay, Canada.</title>
        <authorList>
            <person name="Kim W.H."/>
            <person name="Lee Y.M."/>
        </authorList>
    </citation>
    <scope>NUCLEOTIDE SEQUENCE [LARGE SCALE GENOMIC DNA]</scope>
    <source>
        <strain evidence="2 3">PAMC 29467</strain>
    </source>
</reference>
<dbReference type="CDD" id="cd14845">
    <property type="entry name" value="L-Ala-D-Glu_peptidase_like"/>
    <property type="match status" value="1"/>
</dbReference>
<evidence type="ECO:0000313" key="3">
    <source>
        <dbReference type="Proteomes" id="UP001211005"/>
    </source>
</evidence>
<name>A0ABY7LRX1_9BACT</name>
<proteinExistence type="predicted"/>